<proteinExistence type="predicted"/>
<dbReference type="SUPFAM" id="SSF55729">
    <property type="entry name" value="Acyl-CoA N-acyltransferases (Nat)"/>
    <property type="match status" value="1"/>
</dbReference>
<evidence type="ECO:0000256" key="1">
    <source>
        <dbReference type="ARBA" id="ARBA00022679"/>
    </source>
</evidence>
<dbReference type="AlphaFoldDB" id="A0A7V9Z2L1"/>
<dbReference type="Proteomes" id="UP000580891">
    <property type="component" value="Unassembled WGS sequence"/>
</dbReference>
<organism evidence="4 5">
    <name type="scientific">[Anoxybacillus] calidus</name>
    <dbReference type="NCBI Taxonomy" id="575178"/>
    <lineage>
        <taxon>Bacteria</taxon>
        <taxon>Bacillati</taxon>
        <taxon>Bacillota</taxon>
        <taxon>Bacilli</taxon>
        <taxon>Bacillales</taxon>
        <taxon>Anoxybacillaceae</taxon>
        <taxon>Paranoxybacillus</taxon>
    </lineage>
</organism>
<dbReference type="InterPro" id="IPR050680">
    <property type="entry name" value="YpeA/RimI_acetyltransf"/>
</dbReference>
<dbReference type="PANTHER" id="PTHR43420">
    <property type="entry name" value="ACETYLTRANSFERASE"/>
    <property type="match status" value="1"/>
</dbReference>
<dbReference type="PANTHER" id="PTHR43420:SF12">
    <property type="entry name" value="N-ACETYLTRANSFERASE DOMAIN-CONTAINING PROTEIN"/>
    <property type="match status" value="1"/>
</dbReference>
<dbReference type="Gene3D" id="3.40.630.30">
    <property type="match status" value="1"/>
</dbReference>
<dbReference type="RefSeq" id="WP_181538685.1">
    <property type="nucleotide sequence ID" value="NZ_JACDUU010000010.1"/>
</dbReference>
<gene>
    <name evidence="4" type="ORF">HNQ85_003257</name>
</gene>
<feature type="domain" description="N-acetyltransferase" evidence="3">
    <location>
        <begin position="2"/>
        <end position="161"/>
    </location>
</feature>
<keyword evidence="4" id="KW-0687">Ribonucleoprotein</keyword>
<evidence type="ECO:0000259" key="3">
    <source>
        <dbReference type="PROSITE" id="PS51186"/>
    </source>
</evidence>
<sequence length="161" mass="18386">MLTVRPLSEQDMDFFMEMRYEAIYMPEGKPLKEELLSLPHIKKYSDGWGRKGDRAFIAFTSDQKRVGAVWYRLFSAENKGYGYVDDETPELGIAIVPEYRKQGIGTLLLEKIIEQAKLDGYKALSLSVDPRNEAAVQLYQKLGFEQCGISGTSWTMKRSLS</sequence>
<evidence type="ECO:0000256" key="2">
    <source>
        <dbReference type="ARBA" id="ARBA00023315"/>
    </source>
</evidence>
<dbReference type="Pfam" id="PF00583">
    <property type="entry name" value="Acetyltransf_1"/>
    <property type="match status" value="1"/>
</dbReference>
<keyword evidence="2" id="KW-0012">Acyltransferase</keyword>
<keyword evidence="1" id="KW-0808">Transferase</keyword>
<accession>A0A7V9Z2L1</accession>
<dbReference type="InterPro" id="IPR000182">
    <property type="entry name" value="GNAT_dom"/>
</dbReference>
<keyword evidence="5" id="KW-1185">Reference proteome</keyword>
<dbReference type="EMBL" id="JACDUU010000010">
    <property type="protein sequence ID" value="MBA2872942.1"/>
    <property type="molecule type" value="Genomic_DNA"/>
</dbReference>
<protein>
    <submittedName>
        <fullName evidence="4">Ribosomal protein S18 acetylase RimI-like enzyme</fullName>
    </submittedName>
</protein>
<dbReference type="InterPro" id="IPR016181">
    <property type="entry name" value="Acyl_CoA_acyltransferase"/>
</dbReference>
<evidence type="ECO:0000313" key="5">
    <source>
        <dbReference type="Proteomes" id="UP000580891"/>
    </source>
</evidence>
<dbReference type="PROSITE" id="PS51186">
    <property type="entry name" value="GNAT"/>
    <property type="match status" value="1"/>
</dbReference>
<reference evidence="4 5" key="1">
    <citation type="submission" date="2020-07" db="EMBL/GenBank/DDBJ databases">
        <title>Genomic Encyclopedia of Type Strains, Phase IV (KMG-IV): sequencing the most valuable type-strain genomes for metagenomic binning, comparative biology and taxonomic classification.</title>
        <authorList>
            <person name="Goeker M."/>
        </authorList>
    </citation>
    <scope>NUCLEOTIDE SEQUENCE [LARGE SCALE GENOMIC DNA]</scope>
    <source>
        <strain evidence="4 5">DSM 25220</strain>
    </source>
</reference>
<dbReference type="GO" id="GO:0016747">
    <property type="term" value="F:acyltransferase activity, transferring groups other than amino-acyl groups"/>
    <property type="evidence" value="ECO:0007669"/>
    <property type="project" value="InterPro"/>
</dbReference>
<keyword evidence="4" id="KW-0689">Ribosomal protein</keyword>
<dbReference type="CDD" id="cd04301">
    <property type="entry name" value="NAT_SF"/>
    <property type="match status" value="1"/>
</dbReference>
<name>A0A7V9Z2L1_9BACL</name>
<comment type="caution">
    <text evidence="4">The sequence shown here is derived from an EMBL/GenBank/DDBJ whole genome shotgun (WGS) entry which is preliminary data.</text>
</comment>
<evidence type="ECO:0000313" key="4">
    <source>
        <dbReference type="EMBL" id="MBA2872942.1"/>
    </source>
</evidence>
<dbReference type="GO" id="GO:0005840">
    <property type="term" value="C:ribosome"/>
    <property type="evidence" value="ECO:0007669"/>
    <property type="project" value="UniProtKB-KW"/>
</dbReference>